<accession>A0ABP8V8V0</accession>
<comment type="catalytic activity">
    <reaction evidence="8 10">
        <text>D-xylulose + ATP = D-xylulose 5-phosphate + ADP + H(+)</text>
        <dbReference type="Rhea" id="RHEA:10964"/>
        <dbReference type="ChEBI" id="CHEBI:15378"/>
        <dbReference type="ChEBI" id="CHEBI:17140"/>
        <dbReference type="ChEBI" id="CHEBI:30616"/>
        <dbReference type="ChEBI" id="CHEBI:57737"/>
        <dbReference type="ChEBI" id="CHEBI:456216"/>
        <dbReference type="EC" id="2.7.1.17"/>
    </reaction>
</comment>
<keyword evidence="5 8" id="KW-0418">Kinase</keyword>
<comment type="caution">
    <text evidence="13">The sequence shown here is derived from an EMBL/GenBank/DDBJ whole genome shotgun (WGS) entry which is preliminary data.</text>
</comment>
<keyword evidence="4 8" id="KW-0547">Nucleotide-binding</keyword>
<evidence type="ECO:0000259" key="11">
    <source>
        <dbReference type="Pfam" id="PF00370"/>
    </source>
</evidence>
<protein>
    <recommendedName>
        <fullName evidence="8 10">Xylulose kinase</fullName>
        <shortName evidence="8 10">Xylulokinase</shortName>
        <ecNumber evidence="8 10">2.7.1.17</ecNumber>
    </recommendedName>
</protein>
<dbReference type="Pfam" id="PF02782">
    <property type="entry name" value="FGGY_C"/>
    <property type="match status" value="1"/>
</dbReference>
<evidence type="ECO:0000313" key="13">
    <source>
        <dbReference type="EMBL" id="GAA4651786.1"/>
    </source>
</evidence>
<reference evidence="14" key="1">
    <citation type="journal article" date="2019" name="Int. J. Syst. Evol. Microbiol.">
        <title>The Global Catalogue of Microorganisms (GCM) 10K type strain sequencing project: providing services to taxonomists for standard genome sequencing and annotation.</title>
        <authorList>
            <consortium name="The Broad Institute Genomics Platform"/>
            <consortium name="The Broad Institute Genome Sequencing Center for Infectious Disease"/>
            <person name="Wu L."/>
            <person name="Ma J."/>
        </authorList>
    </citation>
    <scope>NUCLEOTIDE SEQUENCE [LARGE SCALE GENOMIC DNA]</scope>
    <source>
        <strain evidence="14">JCM 17805</strain>
    </source>
</reference>
<dbReference type="InterPro" id="IPR050406">
    <property type="entry name" value="FGGY_Carb_Kinase"/>
</dbReference>
<sequence length="487" mass="52647">MFLGIDLGTSGVKAVLLSDTDAIIGQASAPLTVSRPQPLWSEQHPDDWWQAVCASIESLRQQHDLSGVQAIGLSGQMHGATVLDHDLRPLRPAILWNDGRSQTECLELDKLVPELRAITGNQAMPGFTAPKLRWLQKHEPEIFSRIHKVLLPKDYIRLQLTGCCISDLSDSAGTLWLDVAKRQWSETMLASCGLTLEHMPELKEGSQITGYLKTDIAQQWGMDPVPVAAGGGDNAAGAIGTGVTEPGQGILSLGTSGVIFVVSDDYRSNPANGVHSFCHALPDRWHLMSVMLSAAGCLDWLAQLTGAADVPTLLAEAEQSQPQESLYFLPYLNGERTPHNNPTASGVFFGMTGTTTRAQLTLAVLEGVAMGLNDGLEALHATGITINEMTLIGGGARSPLWRQILANILNMPLSYRRGGEVGPALGAARLARLSLYDDKPSDITEACPVPALLERIEPNPEKACLAQLRQEKFRRLYLALKDEFPST</sequence>
<proteinExistence type="inferred from homology"/>
<feature type="active site" description="Proton acceptor" evidence="8">
    <location>
        <position position="233"/>
    </location>
</feature>
<evidence type="ECO:0000256" key="1">
    <source>
        <dbReference type="ARBA" id="ARBA00009156"/>
    </source>
</evidence>
<keyword evidence="7 8" id="KW-0119">Carbohydrate metabolism</keyword>
<dbReference type="EC" id="2.7.1.17" evidence="8 10"/>
<dbReference type="HAMAP" id="MF_02220">
    <property type="entry name" value="XylB"/>
    <property type="match status" value="1"/>
</dbReference>
<dbReference type="SUPFAM" id="SSF53067">
    <property type="entry name" value="Actin-like ATPase domain"/>
    <property type="match status" value="2"/>
</dbReference>
<feature type="domain" description="Carbohydrate kinase FGGY C-terminal" evidence="12">
    <location>
        <begin position="251"/>
        <end position="431"/>
    </location>
</feature>
<dbReference type="PROSITE" id="PS00933">
    <property type="entry name" value="FGGY_KINASES_1"/>
    <property type="match status" value="1"/>
</dbReference>
<feature type="site" description="Important for activity" evidence="8">
    <location>
        <position position="6"/>
    </location>
</feature>
<dbReference type="NCBIfam" id="TIGR01312">
    <property type="entry name" value="XylB"/>
    <property type="match status" value="1"/>
</dbReference>
<keyword evidence="2 8" id="KW-0859">Xylose metabolism</keyword>
<evidence type="ECO:0000256" key="9">
    <source>
        <dbReference type="RuleBase" id="RU003733"/>
    </source>
</evidence>
<dbReference type="PANTHER" id="PTHR43095:SF6">
    <property type="entry name" value="XYLULOSE KINASE"/>
    <property type="match status" value="1"/>
</dbReference>
<dbReference type="InterPro" id="IPR018485">
    <property type="entry name" value="FGGY_C"/>
</dbReference>
<dbReference type="InterPro" id="IPR000577">
    <property type="entry name" value="Carb_kinase_FGGY"/>
</dbReference>
<comment type="similarity">
    <text evidence="1 8 9">Belongs to the FGGY kinase family.</text>
</comment>
<dbReference type="PANTHER" id="PTHR43095">
    <property type="entry name" value="SUGAR KINASE"/>
    <property type="match status" value="1"/>
</dbReference>
<evidence type="ECO:0000313" key="14">
    <source>
        <dbReference type="Proteomes" id="UP001500604"/>
    </source>
</evidence>
<dbReference type="Gene3D" id="3.30.420.40">
    <property type="match status" value="2"/>
</dbReference>
<evidence type="ECO:0000256" key="6">
    <source>
        <dbReference type="ARBA" id="ARBA00022840"/>
    </source>
</evidence>
<dbReference type="Proteomes" id="UP001500604">
    <property type="component" value="Unassembled WGS sequence"/>
</dbReference>
<keyword evidence="3 8" id="KW-0808">Transferase</keyword>
<evidence type="ECO:0000256" key="4">
    <source>
        <dbReference type="ARBA" id="ARBA00022741"/>
    </source>
</evidence>
<dbReference type="PROSITE" id="PS00445">
    <property type="entry name" value="FGGY_KINASES_2"/>
    <property type="match status" value="1"/>
</dbReference>
<feature type="binding site" evidence="8">
    <location>
        <begin position="77"/>
        <end position="78"/>
    </location>
    <ligand>
        <name>substrate</name>
    </ligand>
</feature>
<dbReference type="Pfam" id="PF00370">
    <property type="entry name" value="FGGY_N"/>
    <property type="match status" value="1"/>
</dbReference>
<evidence type="ECO:0000256" key="8">
    <source>
        <dbReference type="HAMAP-Rule" id="MF_02220"/>
    </source>
</evidence>
<dbReference type="InterPro" id="IPR018484">
    <property type="entry name" value="FGGY_N"/>
</dbReference>
<organism evidence="13 14">
    <name type="scientific">Kistimonas scapharcae</name>
    <dbReference type="NCBI Taxonomy" id="1036133"/>
    <lineage>
        <taxon>Bacteria</taxon>
        <taxon>Pseudomonadati</taxon>
        <taxon>Pseudomonadota</taxon>
        <taxon>Gammaproteobacteria</taxon>
        <taxon>Oceanospirillales</taxon>
        <taxon>Endozoicomonadaceae</taxon>
        <taxon>Kistimonas</taxon>
    </lineage>
</organism>
<dbReference type="InterPro" id="IPR043129">
    <property type="entry name" value="ATPase_NBD"/>
</dbReference>
<evidence type="ECO:0000256" key="2">
    <source>
        <dbReference type="ARBA" id="ARBA00022629"/>
    </source>
</evidence>
<evidence type="ECO:0000256" key="7">
    <source>
        <dbReference type="ARBA" id="ARBA00023277"/>
    </source>
</evidence>
<name>A0ABP8V8V0_9GAMM</name>
<keyword evidence="14" id="KW-1185">Reference proteome</keyword>
<evidence type="ECO:0000256" key="10">
    <source>
        <dbReference type="RuleBase" id="RU364073"/>
    </source>
</evidence>
<keyword evidence="6 8" id="KW-0067">ATP-binding</keyword>
<gene>
    <name evidence="8 10 13" type="primary">xylB</name>
    <name evidence="13" type="ORF">GCM10023116_40700</name>
</gene>
<feature type="domain" description="Carbohydrate kinase FGGY N-terminal" evidence="11">
    <location>
        <begin position="1"/>
        <end position="240"/>
    </location>
</feature>
<evidence type="ECO:0000256" key="3">
    <source>
        <dbReference type="ARBA" id="ARBA00022679"/>
    </source>
</evidence>
<dbReference type="PIRSF" id="PIRSF000538">
    <property type="entry name" value="GlpK"/>
    <property type="match status" value="1"/>
</dbReference>
<dbReference type="CDD" id="cd07808">
    <property type="entry name" value="ASKHA_NBD_FGGY_EcXK-like"/>
    <property type="match status" value="1"/>
</dbReference>
<dbReference type="InterPro" id="IPR006000">
    <property type="entry name" value="Xylulokinase"/>
</dbReference>
<evidence type="ECO:0000259" key="12">
    <source>
        <dbReference type="Pfam" id="PF02782"/>
    </source>
</evidence>
<dbReference type="EMBL" id="BAABFL010000462">
    <property type="protein sequence ID" value="GAA4651786.1"/>
    <property type="molecule type" value="Genomic_DNA"/>
</dbReference>
<comment type="function">
    <text evidence="8">Catalyzes the phosphorylation of D-xylulose to D-xylulose 5-phosphate.</text>
</comment>
<evidence type="ECO:0000256" key="5">
    <source>
        <dbReference type="ARBA" id="ARBA00022777"/>
    </source>
</evidence>
<dbReference type="InterPro" id="IPR018483">
    <property type="entry name" value="Carb_kinase_FGGY_CS"/>
</dbReference>
<dbReference type="RefSeq" id="WP_345198232.1">
    <property type="nucleotide sequence ID" value="NZ_BAABFL010000462.1"/>
</dbReference>